<evidence type="ECO:0000259" key="9">
    <source>
        <dbReference type="PROSITE" id="PS51669"/>
    </source>
</evidence>
<dbReference type="GO" id="GO:0016491">
    <property type="term" value="F:oxidoreductase activity"/>
    <property type="evidence" value="ECO:0007669"/>
    <property type="project" value="UniProtKB-KW"/>
</dbReference>
<dbReference type="SUPFAM" id="SSF53706">
    <property type="entry name" value="Formate dehydrogenase/DMSO reductase, domains 1-3"/>
    <property type="match status" value="1"/>
</dbReference>
<evidence type="ECO:0000256" key="7">
    <source>
        <dbReference type="SAM" id="MobiDB-lite"/>
    </source>
</evidence>
<dbReference type="PANTHER" id="PTHR43742:SF6">
    <property type="entry name" value="OXIDOREDUCTASE YYAE-RELATED"/>
    <property type="match status" value="1"/>
</dbReference>
<dbReference type="HOGENOM" id="CLU_000422_13_3_11"/>
<dbReference type="AlphaFoldDB" id="C7N347"/>
<dbReference type="InterPro" id="IPR009010">
    <property type="entry name" value="Asp_de-COase-like_dom_sf"/>
</dbReference>
<dbReference type="Gene3D" id="3.40.50.740">
    <property type="match status" value="1"/>
</dbReference>
<dbReference type="InterPro" id="IPR050612">
    <property type="entry name" value="Prok_Mopterin_Oxidored"/>
</dbReference>
<feature type="region of interest" description="Disordered" evidence="7">
    <location>
        <begin position="40"/>
        <end position="59"/>
    </location>
</feature>
<dbReference type="Pfam" id="PF00384">
    <property type="entry name" value="Molybdopterin"/>
    <property type="match status" value="1"/>
</dbReference>
<dbReference type="Pfam" id="PF01568">
    <property type="entry name" value="Molydop_binding"/>
    <property type="match status" value="1"/>
</dbReference>
<evidence type="ECO:0000256" key="1">
    <source>
        <dbReference type="ARBA" id="ARBA00010312"/>
    </source>
</evidence>
<dbReference type="Gene3D" id="3.40.228.10">
    <property type="entry name" value="Dimethylsulfoxide Reductase, domain 2"/>
    <property type="match status" value="1"/>
</dbReference>
<dbReference type="InterPro" id="IPR006656">
    <property type="entry name" value="Mopterin_OxRdtase"/>
</dbReference>
<organism evidence="10 11">
    <name type="scientific">Slackia heliotrinireducens (strain ATCC 29202 / DSM 20476 / NCTC 11029 / RHS 1)</name>
    <name type="common">Peptococcus heliotrinreducens</name>
    <dbReference type="NCBI Taxonomy" id="471855"/>
    <lineage>
        <taxon>Bacteria</taxon>
        <taxon>Bacillati</taxon>
        <taxon>Actinomycetota</taxon>
        <taxon>Coriobacteriia</taxon>
        <taxon>Eggerthellales</taxon>
        <taxon>Eggerthellaceae</taxon>
        <taxon>Slackia</taxon>
    </lineage>
</organism>
<keyword evidence="3 8" id="KW-0732">Signal</keyword>
<gene>
    <name evidence="10" type="ordered locus">Shel_05080</name>
</gene>
<protein>
    <submittedName>
        <fullName evidence="10">Anaerobic dehydrogenase, typically selenocysteine-containing</fullName>
    </submittedName>
</protein>
<proteinExistence type="inferred from homology"/>
<dbReference type="Proteomes" id="UP000002026">
    <property type="component" value="Chromosome"/>
</dbReference>
<dbReference type="PROSITE" id="PS51669">
    <property type="entry name" value="4FE4S_MOW_BIS_MGD"/>
    <property type="match status" value="1"/>
</dbReference>
<evidence type="ECO:0000256" key="5">
    <source>
        <dbReference type="ARBA" id="ARBA00023004"/>
    </source>
</evidence>
<dbReference type="GO" id="GO:0043546">
    <property type="term" value="F:molybdopterin cofactor binding"/>
    <property type="evidence" value="ECO:0007669"/>
    <property type="project" value="InterPro"/>
</dbReference>
<feature type="chain" id="PRO_5039668450" evidence="8">
    <location>
        <begin position="37"/>
        <end position="857"/>
    </location>
</feature>
<dbReference type="GO" id="GO:0046872">
    <property type="term" value="F:metal ion binding"/>
    <property type="evidence" value="ECO:0007669"/>
    <property type="project" value="UniProtKB-KW"/>
</dbReference>
<dbReference type="InterPro" id="IPR006311">
    <property type="entry name" value="TAT_signal"/>
</dbReference>
<accession>C7N347</accession>
<reference evidence="10 11" key="1">
    <citation type="journal article" date="2009" name="Stand. Genomic Sci.">
        <title>Complete genome sequence of Slackia heliotrinireducens type strain (RHS 1).</title>
        <authorList>
            <person name="Pukall R."/>
            <person name="Lapidus A."/>
            <person name="Nolan M."/>
            <person name="Copeland A."/>
            <person name="Glavina Del Rio T."/>
            <person name="Lucas S."/>
            <person name="Chen F."/>
            <person name="Tice H."/>
            <person name="Cheng J.F."/>
            <person name="Chertkov O."/>
            <person name="Bruce D."/>
            <person name="Goodwin L."/>
            <person name="Kuske C."/>
            <person name="Brettin T."/>
            <person name="Detter J.C."/>
            <person name="Han C."/>
            <person name="Pitluck S."/>
            <person name="Pati A."/>
            <person name="Mavrommatis K."/>
            <person name="Ivanova N."/>
            <person name="Ovchinnikova G."/>
            <person name="Chen A."/>
            <person name="Palaniappan K."/>
            <person name="Schneider S."/>
            <person name="Rohde M."/>
            <person name="Chain P."/>
            <person name="D'haeseleer P."/>
            <person name="Goker M."/>
            <person name="Bristow J."/>
            <person name="Eisen J.A."/>
            <person name="Markowitz V."/>
            <person name="Kyrpides N.C."/>
            <person name="Klenk H.P."/>
            <person name="Hugenholtz P."/>
        </authorList>
    </citation>
    <scope>NUCLEOTIDE SEQUENCE [LARGE SCALE GENOMIC DNA]</scope>
    <source>
        <strain evidence="11">ATCC 29202 / DSM 20476 / NCTC 11029 / RHS 1</strain>
    </source>
</reference>
<evidence type="ECO:0000256" key="4">
    <source>
        <dbReference type="ARBA" id="ARBA00023002"/>
    </source>
</evidence>
<feature type="domain" description="4Fe-4S Mo/W bis-MGD-type" evidence="9">
    <location>
        <begin position="62"/>
        <end position="125"/>
    </location>
</feature>
<dbReference type="GO" id="GO:0051536">
    <property type="term" value="F:iron-sulfur cluster binding"/>
    <property type="evidence" value="ECO:0007669"/>
    <property type="project" value="UniProtKB-KW"/>
</dbReference>
<keyword evidence="4" id="KW-0560">Oxidoreductase</keyword>
<keyword evidence="5" id="KW-0408">Iron</keyword>
<evidence type="ECO:0000256" key="6">
    <source>
        <dbReference type="ARBA" id="ARBA00023014"/>
    </source>
</evidence>
<dbReference type="SUPFAM" id="SSF50692">
    <property type="entry name" value="ADC-like"/>
    <property type="match status" value="1"/>
</dbReference>
<keyword evidence="2" id="KW-0479">Metal-binding</keyword>
<evidence type="ECO:0000313" key="11">
    <source>
        <dbReference type="Proteomes" id="UP000002026"/>
    </source>
</evidence>
<keyword evidence="6" id="KW-0411">Iron-sulfur</keyword>
<dbReference type="eggNOG" id="COG0243">
    <property type="taxonomic scope" value="Bacteria"/>
</dbReference>
<dbReference type="Gene3D" id="3.40.50.12440">
    <property type="match status" value="2"/>
</dbReference>
<evidence type="ECO:0000256" key="3">
    <source>
        <dbReference type="ARBA" id="ARBA00022729"/>
    </source>
</evidence>
<evidence type="ECO:0000313" key="10">
    <source>
        <dbReference type="EMBL" id="ACV21568.1"/>
    </source>
</evidence>
<keyword evidence="11" id="KW-1185">Reference proteome</keyword>
<dbReference type="RefSeq" id="WP_012797673.1">
    <property type="nucleotide sequence ID" value="NC_013165.1"/>
</dbReference>
<feature type="signal peptide" evidence="8">
    <location>
        <begin position="1"/>
        <end position="36"/>
    </location>
</feature>
<comment type="similarity">
    <text evidence="1">Belongs to the prokaryotic molybdopterin-containing oxidoreductase family.</text>
</comment>
<dbReference type="PROSITE" id="PS51318">
    <property type="entry name" value="TAT"/>
    <property type="match status" value="1"/>
</dbReference>
<dbReference type="Gene3D" id="2.40.40.20">
    <property type="match status" value="1"/>
</dbReference>
<name>C7N347_SLAHD</name>
<dbReference type="InterPro" id="IPR006963">
    <property type="entry name" value="Mopterin_OxRdtase_4Fe-4S_dom"/>
</dbReference>
<evidence type="ECO:0000256" key="2">
    <source>
        <dbReference type="ARBA" id="ARBA00022723"/>
    </source>
</evidence>
<dbReference type="EMBL" id="CP001684">
    <property type="protein sequence ID" value="ACV21568.1"/>
    <property type="molecule type" value="Genomic_DNA"/>
</dbReference>
<dbReference type="STRING" id="471855.Shel_05080"/>
<dbReference type="PANTHER" id="PTHR43742">
    <property type="entry name" value="TRIMETHYLAMINE-N-OXIDE REDUCTASE"/>
    <property type="match status" value="1"/>
</dbReference>
<dbReference type="KEGG" id="shi:Shel_05080"/>
<sequence length="857" mass="94363">MTHTAIPQRAVSRRSFMKGSAATVALAGLASVAACAPDQADDESVNAEEPGTGTAAAPVDEGETYDSFCRCNCGDSGCAYKLTVREGNVTFVEPKIYADADAETKGRSRICLRGLSNVQREYDPERILYPMRRTGERGAGEWERVSWDEAIAEVVEKWQQIIDEDGPAAFAKWTNFGQFGQLNGAFGSCWSRLAFFTGCSQLTTGADWGFMYPVGFNVSKWHYGDSTSALHRCKNIVIWGEDTSVCYQHTWRYICDAKEAGARIVVVDPRFTRTAAQGDIHLRPHYNSDSALCLGIANYLIENEKYDAEFMKSYSDGAFLVRSDTGAYLRAADVNLTAANTEPDGSPRHDWDYVVWDAAADAAAPASDASDPALTGTYTVEGIECTTAFSLYSARAAEWPLDRTSDVCGLTEDEIKQLADIIAEQPTLIKPGLGMSHSLNCHTAIQAMATLVTLTGNIGKPGTGLSFYSSDERFMAKDYYGYPEASNVVTDETGAVTIEGATENRRGPAYSVLKFPEIMSEGTYGGQPATIRGAIVHSANPLANIPDRQAILGAVQKLDYLVVVDFVMSETARYADIVLPCSFWFEQPEEFKPNRQHYVHYGPAAIDPIGESLSDFDICKLIGTQMGFGEFYDETQEEVLKNMIDGAEAVDVNGEAITFDRLAAEGQIRLAKDDDYDGTDVCATDTGRFNFYVENPAPRLDWGEEMPDEHLPYFAPPAEAWNVGSADFPANELAERYPLIFLSCHSRWRIHTTYSNSPWLKELYPEPVIYVNPDDAEARGIADGDVVRAFNDRGEVVLTAHFDAGLFPGTVNVPHGWQEGDFIKGHYSNLSSRATHQLDASENYYDCLCQIEKYQEA</sequence>
<dbReference type="NCBIfam" id="TIGR01409">
    <property type="entry name" value="TAT_signal_seq"/>
    <property type="match status" value="1"/>
</dbReference>
<dbReference type="InterPro" id="IPR006657">
    <property type="entry name" value="MoPterin_dinucl-bd_dom"/>
</dbReference>
<dbReference type="InterPro" id="IPR019546">
    <property type="entry name" value="TAT_signal_bac_arc"/>
</dbReference>
<evidence type="ECO:0000256" key="8">
    <source>
        <dbReference type="SAM" id="SignalP"/>
    </source>
</evidence>